<evidence type="ECO:0000256" key="1">
    <source>
        <dbReference type="SAM" id="MobiDB-lite"/>
    </source>
</evidence>
<evidence type="ECO:0000313" key="2">
    <source>
        <dbReference type="EMBL" id="KAG0708274.1"/>
    </source>
</evidence>
<gene>
    <name evidence="2" type="ORF">GWK47_024041</name>
</gene>
<feature type="region of interest" description="Disordered" evidence="1">
    <location>
        <begin position="123"/>
        <end position="142"/>
    </location>
</feature>
<dbReference type="Proteomes" id="UP000770661">
    <property type="component" value="Unassembled WGS sequence"/>
</dbReference>
<sequence>MSTPLTPCKFPPPTFWSPSTRHHRFARRSDHLPPPGVGWITAHSAVLPTISTSSTRRGMPESTAWSWRLGSLKENLDPILIPRPRATLRRNPASPATDVMADTVCRINPEWTNLTWGSRWQVSPAPEKNPGSAYLPKGRHHQPARTGIGLGEIHPPLEIHLHLGVEFYAGRPHQSCQESS</sequence>
<protein>
    <submittedName>
        <fullName evidence="2">Uncharacterized protein</fullName>
    </submittedName>
</protein>
<comment type="caution">
    <text evidence="2">The sequence shown here is derived from an EMBL/GenBank/DDBJ whole genome shotgun (WGS) entry which is preliminary data.</text>
</comment>
<reference evidence="2" key="1">
    <citation type="submission" date="2020-07" db="EMBL/GenBank/DDBJ databases">
        <title>The High-quality genome of the commercially important snow crab, Chionoecetes opilio.</title>
        <authorList>
            <person name="Jeong J.-H."/>
            <person name="Ryu S."/>
        </authorList>
    </citation>
    <scope>NUCLEOTIDE SEQUENCE</scope>
    <source>
        <strain evidence="2">MADBK_172401_WGS</strain>
        <tissue evidence="2">Digestive gland</tissue>
    </source>
</reference>
<keyword evidence="3" id="KW-1185">Reference proteome</keyword>
<dbReference type="EMBL" id="JACEEZ010024777">
    <property type="protein sequence ID" value="KAG0708274.1"/>
    <property type="molecule type" value="Genomic_DNA"/>
</dbReference>
<name>A0A8J4XNT5_CHIOP</name>
<proteinExistence type="predicted"/>
<organism evidence="2 3">
    <name type="scientific">Chionoecetes opilio</name>
    <name type="common">Atlantic snow crab</name>
    <name type="synonym">Cancer opilio</name>
    <dbReference type="NCBI Taxonomy" id="41210"/>
    <lineage>
        <taxon>Eukaryota</taxon>
        <taxon>Metazoa</taxon>
        <taxon>Ecdysozoa</taxon>
        <taxon>Arthropoda</taxon>
        <taxon>Crustacea</taxon>
        <taxon>Multicrustacea</taxon>
        <taxon>Malacostraca</taxon>
        <taxon>Eumalacostraca</taxon>
        <taxon>Eucarida</taxon>
        <taxon>Decapoda</taxon>
        <taxon>Pleocyemata</taxon>
        <taxon>Brachyura</taxon>
        <taxon>Eubrachyura</taxon>
        <taxon>Majoidea</taxon>
        <taxon>Majidae</taxon>
        <taxon>Chionoecetes</taxon>
    </lineage>
</organism>
<accession>A0A8J4XNT5</accession>
<dbReference type="AlphaFoldDB" id="A0A8J4XNT5"/>
<evidence type="ECO:0000313" key="3">
    <source>
        <dbReference type="Proteomes" id="UP000770661"/>
    </source>
</evidence>